<dbReference type="EMBL" id="FUIG01000019">
    <property type="protein sequence ID" value="SJM30119.1"/>
    <property type="molecule type" value="Genomic_DNA"/>
</dbReference>
<evidence type="ECO:0000313" key="4">
    <source>
        <dbReference type="Proteomes" id="UP000245698"/>
    </source>
</evidence>
<keyword evidence="4" id="KW-1185">Reference proteome</keyword>
<dbReference type="InterPro" id="IPR029149">
    <property type="entry name" value="Creatin/AminoP/Spt16_N"/>
</dbReference>
<feature type="domain" description="Peptidase M24" evidence="1">
    <location>
        <begin position="168"/>
        <end position="375"/>
    </location>
</feature>
<proteinExistence type="predicted"/>
<sequence length="393" mass="44111">MSYVIPFDADEYEARLLKVKERMEGAGIDLLLCTDPANINYLTGLDALSFYVPQVLLVHKDEVAPLWFGRMMDTSSLKVTTRLPEKNLLPYPETMLHQQHVHPFQLLSQHIQTRGWANQTIGVEMDVDYYTARCHQTLVAGLPNAKVVDNRRLVNWVRLAKSPAELRYMREAGKITTVAMQDAIDNLLAGKKSYEVAADILHTSVMGTDGLYGDSPAAFPFVMVGENAHACHLYWTDRDMPENEMVVVELAGVRKRYHSPLARTILLGKLTDEPHRLADIIIEGVDRALEAAKPGVTCGEVENIWQDVLRKNNLTKDSRVGYPVGIAYPPDWGEKTANIQNGDKTVLEAGMCFHFQSGLWLEKQGIALSETFAVAENGGERLAQVPHRLFYQH</sequence>
<keyword evidence="3" id="KW-0378">Hydrolase</keyword>
<reference evidence="4" key="1">
    <citation type="submission" date="2016-12" db="EMBL/GenBank/DDBJ databases">
        <authorList>
            <person name="Brunel B."/>
        </authorList>
    </citation>
    <scope>NUCLEOTIDE SEQUENCE [LARGE SCALE GENOMIC DNA]</scope>
</reference>
<protein>
    <submittedName>
        <fullName evidence="3">Uncharacterized hydrolase/peptidase y4tM</fullName>
        <ecNumber evidence="3">3.-.-.-</ecNumber>
    </submittedName>
</protein>
<dbReference type="InterPro" id="IPR000994">
    <property type="entry name" value="Pept_M24"/>
</dbReference>
<dbReference type="EC" id="3.-.-.-" evidence="3"/>
<dbReference type="Pfam" id="PF00557">
    <property type="entry name" value="Peptidase_M24"/>
    <property type="match status" value="1"/>
</dbReference>
<dbReference type="InterPro" id="IPR050659">
    <property type="entry name" value="Peptidase_M24B"/>
</dbReference>
<name>A0A2P9AG71_9HYPH</name>
<organism evidence="3 4">
    <name type="scientific">Mesorhizobium delmotii</name>
    <dbReference type="NCBI Taxonomy" id="1631247"/>
    <lineage>
        <taxon>Bacteria</taxon>
        <taxon>Pseudomonadati</taxon>
        <taxon>Pseudomonadota</taxon>
        <taxon>Alphaproteobacteria</taxon>
        <taxon>Hyphomicrobiales</taxon>
        <taxon>Phyllobacteriaceae</taxon>
        <taxon>Mesorhizobium</taxon>
    </lineage>
</organism>
<dbReference type="Gene3D" id="3.90.230.10">
    <property type="entry name" value="Creatinase/methionine aminopeptidase superfamily"/>
    <property type="match status" value="1"/>
</dbReference>
<accession>A0A2P9AG71</accession>
<dbReference type="CDD" id="cd01066">
    <property type="entry name" value="APP_MetAP"/>
    <property type="match status" value="1"/>
</dbReference>
<evidence type="ECO:0000313" key="3">
    <source>
        <dbReference type="EMBL" id="SJM30119.1"/>
    </source>
</evidence>
<dbReference type="Gene3D" id="3.40.350.10">
    <property type="entry name" value="Creatinase/prolidase N-terminal domain"/>
    <property type="match status" value="1"/>
</dbReference>
<dbReference type="InterPro" id="IPR000587">
    <property type="entry name" value="Creatinase_N"/>
</dbReference>
<dbReference type="AlphaFoldDB" id="A0A2P9AG71"/>
<evidence type="ECO:0000259" key="1">
    <source>
        <dbReference type="Pfam" id="PF00557"/>
    </source>
</evidence>
<gene>
    <name evidence="3" type="ORF">BQ8482_130018</name>
</gene>
<dbReference type="PANTHER" id="PTHR46112">
    <property type="entry name" value="AMINOPEPTIDASE"/>
    <property type="match status" value="1"/>
</dbReference>
<feature type="domain" description="Creatinase N-terminal" evidence="2">
    <location>
        <begin position="15"/>
        <end position="159"/>
    </location>
</feature>
<evidence type="ECO:0000259" key="2">
    <source>
        <dbReference type="Pfam" id="PF01321"/>
    </source>
</evidence>
<dbReference type="SUPFAM" id="SSF55920">
    <property type="entry name" value="Creatinase/aminopeptidase"/>
    <property type="match status" value="1"/>
</dbReference>
<dbReference type="GO" id="GO:0016787">
    <property type="term" value="F:hydrolase activity"/>
    <property type="evidence" value="ECO:0007669"/>
    <property type="project" value="UniProtKB-KW"/>
</dbReference>
<dbReference type="RefSeq" id="WP_123147648.1">
    <property type="nucleotide sequence ID" value="NZ_FUIG01000019.1"/>
</dbReference>
<dbReference type="PANTHER" id="PTHR46112:SF2">
    <property type="entry name" value="XAA-PRO AMINOPEPTIDASE P-RELATED"/>
    <property type="match status" value="1"/>
</dbReference>
<dbReference type="Pfam" id="PF01321">
    <property type="entry name" value="Creatinase_N"/>
    <property type="match status" value="1"/>
</dbReference>
<dbReference type="InterPro" id="IPR036005">
    <property type="entry name" value="Creatinase/aminopeptidase-like"/>
</dbReference>
<dbReference type="Proteomes" id="UP000245698">
    <property type="component" value="Unassembled WGS sequence"/>
</dbReference>
<dbReference type="SUPFAM" id="SSF53092">
    <property type="entry name" value="Creatinase/prolidase N-terminal domain"/>
    <property type="match status" value="1"/>
</dbReference>